<evidence type="ECO:0008006" key="4">
    <source>
        <dbReference type="Google" id="ProtNLM"/>
    </source>
</evidence>
<dbReference type="PANTHER" id="PTHR38703">
    <property type="entry name" value="CHROMOSOME 8, WHOLE GENOME SHOTGUN SEQUENCE"/>
    <property type="match status" value="1"/>
</dbReference>
<reference evidence="2 3" key="1">
    <citation type="journal article" date="2015" name="Genome Biol. Evol.">
        <title>Phylogenomic analyses indicate that early fungi evolved digesting cell walls of algal ancestors of land plants.</title>
        <authorList>
            <person name="Chang Y."/>
            <person name="Wang S."/>
            <person name="Sekimoto S."/>
            <person name="Aerts A.L."/>
            <person name="Choi C."/>
            <person name="Clum A."/>
            <person name="LaButti K.M."/>
            <person name="Lindquist E.A."/>
            <person name="Yee Ngan C."/>
            <person name="Ohm R.A."/>
            <person name="Salamov A.A."/>
            <person name="Grigoriev I.V."/>
            <person name="Spatafora J.W."/>
            <person name="Berbee M.L."/>
        </authorList>
    </citation>
    <scope>NUCLEOTIDE SEQUENCE [LARGE SCALE GENOMIC DNA]</scope>
    <source>
        <strain evidence="2 3">JEL478</strain>
    </source>
</reference>
<dbReference type="STRING" id="1344416.A0A139A1Z8"/>
<dbReference type="OrthoDB" id="2118965at2759"/>
<feature type="region of interest" description="Disordered" evidence="1">
    <location>
        <begin position="479"/>
        <end position="509"/>
    </location>
</feature>
<keyword evidence="3" id="KW-1185">Reference proteome</keyword>
<protein>
    <recommendedName>
        <fullName evidence="4">Allergen</fullName>
    </recommendedName>
</protein>
<dbReference type="Proteomes" id="UP000070544">
    <property type="component" value="Unassembled WGS sequence"/>
</dbReference>
<evidence type="ECO:0000313" key="3">
    <source>
        <dbReference type="Proteomes" id="UP000070544"/>
    </source>
</evidence>
<feature type="compositionally biased region" description="Basic and acidic residues" evidence="1">
    <location>
        <begin position="69"/>
        <end position="84"/>
    </location>
</feature>
<proteinExistence type="predicted"/>
<evidence type="ECO:0000313" key="2">
    <source>
        <dbReference type="EMBL" id="KXS10807.1"/>
    </source>
</evidence>
<dbReference type="AlphaFoldDB" id="A0A139A1Z8"/>
<dbReference type="EMBL" id="KQ965814">
    <property type="protein sequence ID" value="KXS10807.1"/>
    <property type="molecule type" value="Genomic_DNA"/>
</dbReference>
<evidence type="ECO:0000256" key="1">
    <source>
        <dbReference type="SAM" id="MobiDB-lite"/>
    </source>
</evidence>
<feature type="region of interest" description="Disordered" evidence="1">
    <location>
        <begin position="1"/>
        <end position="92"/>
    </location>
</feature>
<name>A0A139A1Z8_GONPJ</name>
<accession>A0A139A1Z8</accession>
<organism evidence="2 3">
    <name type="scientific">Gonapodya prolifera (strain JEL478)</name>
    <name type="common">Monoblepharis prolifera</name>
    <dbReference type="NCBI Taxonomy" id="1344416"/>
    <lineage>
        <taxon>Eukaryota</taxon>
        <taxon>Fungi</taxon>
        <taxon>Fungi incertae sedis</taxon>
        <taxon>Chytridiomycota</taxon>
        <taxon>Chytridiomycota incertae sedis</taxon>
        <taxon>Monoblepharidomycetes</taxon>
        <taxon>Monoblepharidales</taxon>
        <taxon>Gonapodyaceae</taxon>
        <taxon>Gonapodya</taxon>
    </lineage>
</organism>
<sequence>MDTIKKMLHLPSKQEDKLDESTLSPADHAIGATAPHTRTAPSTTSDTSKRLPEKTGGLAAVRGTTVPTDEERLTSGRSTEDFTKTHRGVAPAHGEEVKHLHNPTLGEEVKHPHNPMHGEDIKHPHNLTHGDEVKQSHRVKMADAVAAETAEKEVEHRHRAPVTHETIRQVEREEVRPTIQKEIIQPQVQQIIQPIRDTRLEPERVEHIVEPTQVREIKGEARPEDEQRYRRQAEAVRDTRVESEVERQRVHHQPIVKETIHPHVVEEIQPVIEREVIMPKKVEVEVPIVEKVYEAPRVGAVRVAPTITATDLGLTPGNVTRRGVVESIERHLPHTEAKHQLQKDERQLRHETGQGVVGRAETAVAGAEAKHQLHKDDRQLRHETGQGVVGRAETAVAGAEAKHQLHKDDRQLRQETGQGVMGRAETAVAGAEAKHQLGKDERHFRREMGQGVVGRTEAAVAGAQARHEMGTEARHVPAVGQTGTGMQGYDRTREGLVGAPVGPTGTGMQGYDRTREGLVEAPGAFPAPDVTVEKHVQREKVLGEE</sequence>
<gene>
    <name evidence="2" type="ORF">M427DRAFT_507160</name>
</gene>
<dbReference type="OMA" id="GDKSMHL"/>
<dbReference type="PANTHER" id="PTHR38703:SF1">
    <property type="entry name" value="ALLERGEN"/>
    <property type="match status" value="1"/>
</dbReference>